<dbReference type="InterPro" id="IPR036514">
    <property type="entry name" value="SGNH_hydro_sf"/>
</dbReference>
<organism evidence="2 3">
    <name type="scientific">candidate division CSSED10-310 bacterium</name>
    <dbReference type="NCBI Taxonomy" id="2855610"/>
    <lineage>
        <taxon>Bacteria</taxon>
        <taxon>Bacteria division CSSED10-310</taxon>
    </lineage>
</organism>
<comment type="caution">
    <text evidence="2">The sequence shown here is derived from an EMBL/GenBank/DDBJ whole genome shotgun (WGS) entry which is preliminary data.</text>
</comment>
<evidence type="ECO:0000256" key="1">
    <source>
        <dbReference type="SAM" id="Phobius"/>
    </source>
</evidence>
<dbReference type="Proteomes" id="UP001594351">
    <property type="component" value="Unassembled WGS sequence"/>
</dbReference>
<gene>
    <name evidence="2" type="ORF">ACFL27_14620</name>
</gene>
<protein>
    <submittedName>
        <fullName evidence="2">SGNH/GDSL hydrolase family protein</fullName>
    </submittedName>
</protein>
<dbReference type="GO" id="GO:0016787">
    <property type="term" value="F:hydrolase activity"/>
    <property type="evidence" value="ECO:0007669"/>
    <property type="project" value="UniProtKB-KW"/>
</dbReference>
<reference evidence="2 3" key="1">
    <citation type="submission" date="2024-09" db="EMBL/GenBank/DDBJ databases">
        <title>Laminarin stimulates single cell rates of sulfate reduction while oxygen inhibits transcriptomic activity in coastal marine sediment.</title>
        <authorList>
            <person name="Lindsay M."/>
            <person name="Orcutt B."/>
            <person name="Emerson D."/>
            <person name="Stepanauskas R."/>
            <person name="D'Angelo T."/>
        </authorList>
    </citation>
    <scope>NUCLEOTIDE SEQUENCE [LARGE SCALE GENOMIC DNA]</scope>
    <source>
        <strain evidence="2">SAG AM-311-K15</strain>
    </source>
</reference>
<keyword evidence="2" id="KW-0378">Hydrolase</keyword>
<keyword evidence="3" id="KW-1185">Reference proteome</keyword>
<dbReference type="CDD" id="cd00229">
    <property type="entry name" value="SGNH_hydrolase"/>
    <property type="match status" value="1"/>
</dbReference>
<keyword evidence="1" id="KW-1133">Transmembrane helix</keyword>
<keyword evidence="1" id="KW-0472">Membrane</keyword>
<dbReference type="SUPFAM" id="SSF52266">
    <property type="entry name" value="SGNH hydrolase"/>
    <property type="match status" value="1"/>
</dbReference>
<accession>A0ABV6YZD6</accession>
<dbReference type="Gene3D" id="3.40.50.1110">
    <property type="entry name" value="SGNH hydrolase"/>
    <property type="match status" value="1"/>
</dbReference>
<evidence type="ECO:0000313" key="2">
    <source>
        <dbReference type="EMBL" id="MFC1851428.1"/>
    </source>
</evidence>
<feature type="transmembrane region" description="Helical" evidence="1">
    <location>
        <begin position="15"/>
        <end position="37"/>
    </location>
</feature>
<dbReference type="EMBL" id="JBHPBY010000187">
    <property type="protein sequence ID" value="MFC1851428.1"/>
    <property type="molecule type" value="Genomic_DNA"/>
</dbReference>
<proteinExistence type="predicted"/>
<sequence length="351" mass="40836">MKNDPKIILSRPKKVIFFLFNSVVLCLIFFLGAEIFVRSKGEEPFQKHRPDVQVEPGGKYFQKDKNLGYIHLPGEFKITIKDTFTFFTTHRKNTLRITHPPAADADFAQKDKIWIIGCSITHGWSLNDDETYPWLLQEKIPHYEIINFGISGYGTVHFLIQIEEALKTMKKPKLIILTYASFHDTRNTFSLVRRRIVYEWNFLGPVTQPYASLDQKGRLVLHQADDVVYSPWPFSSYSALINYLEKKYIQRVSSRLPHFAITQALIERIKQRCEKESIPLIVAGIKDNPHHKMKKMLQACDNLKIPTVDMSVDLTIKKYTNLPYDAHPSALANQIYAQKLFLFLEQNKFLK</sequence>
<name>A0ABV6YZD6_UNCC1</name>
<evidence type="ECO:0000313" key="3">
    <source>
        <dbReference type="Proteomes" id="UP001594351"/>
    </source>
</evidence>
<keyword evidence="1" id="KW-0812">Transmembrane</keyword>